<dbReference type="InterPro" id="IPR021598">
    <property type="entry name" value="DUF3221"/>
</dbReference>
<dbReference type="AlphaFoldDB" id="A0A917Y107"/>
<accession>A0A917Y107</accession>
<protein>
    <submittedName>
        <fullName evidence="2">Uncharacterized protein</fullName>
    </submittedName>
</protein>
<keyword evidence="1" id="KW-0812">Transmembrane</keyword>
<reference evidence="2" key="1">
    <citation type="journal article" date="2014" name="Int. J. Syst. Evol. Microbiol.">
        <title>Complete genome sequence of Corynebacterium casei LMG S-19264T (=DSM 44701T), isolated from a smear-ripened cheese.</title>
        <authorList>
            <consortium name="US DOE Joint Genome Institute (JGI-PGF)"/>
            <person name="Walter F."/>
            <person name="Albersmeier A."/>
            <person name="Kalinowski J."/>
            <person name="Ruckert C."/>
        </authorList>
    </citation>
    <scope>NUCLEOTIDE SEQUENCE</scope>
    <source>
        <strain evidence="2">JCM 17251</strain>
    </source>
</reference>
<gene>
    <name evidence="2" type="ORF">GCM10007971_27890</name>
</gene>
<dbReference type="Proteomes" id="UP000624041">
    <property type="component" value="Unassembled WGS sequence"/>
</dbReference>
<dbReference type="Pfam" id="PF11518">
    <property type="entry name" value="DUF3221"/>
    <property type="match status" value="1"/>
</dbReference>
<proteinExistence type="predicted"/>
<keyword evidence="3" id="KW-1185">Reference proteome</keyword>
<evidence type="ECO:0000313" key="2">
    <source>
        <dbReference type="EMBL" id="GGN62173.1"/>
    </source>
</evidence>
<name>A0A917Y107_9BACI</name>
<dbReference type="RefSeq" id="WP_188858320.1">
    <property type="nucleotide sequence ID" value="NZ_BMOS01000022.1"/>
</dbReference>
<dbReference type="EMBL" id="BMOS01000022">
    <property type="protein sequence ID" value="GGN62173.1"/>
    <property type="molecule type" value="Genomic_DNA"/>
</dbReference>
<sequence>MRKIIYSLIAISLLCIIVFINYEFKPLENKDPKSTVNSDNGMVNQEPESPSITTVTGYFFFDYVDIRERLVGDEEEEYYYYMDRYFQTYSFELITPTEDTDEKTDTGDDYEDYFKERGMDILSLPNKLTNKDGLFFKNGDYISVEIEGPIMESFPAQAKITKVERIAPRTVYR</sequence>
<reference evidence="2" key="2">
    <citation type="submission" date="2020-09" db="EMBL/GenBank/DDBJ databases">
        <authorList>
            <person name="Sun Q."/>
            <person name="Ohkuma M."/>
        </authorList>
    </citation>
    <scope>NUCLEOTIDE SEQUENCE</scope>
    <source>
        <strain evidence="2">JCM 17251</strain>
    </source>
</reference>
<feature type="transmembrane region" description="Helical" evidence="1">
    <location>
        <begin position="6"/>
        <end position="24"/>
    </location>
</feature>
<keyword evidence="1" id="KW-0472">Membrane</keyword>
<organism evidence="2 3">
    <name type="scientific">Oceanobacillus indicireducens</name>
    <dbReference type="NCBI Taxonomy" id="1004261"/>
    <lineage>
        <taxon>Bacteria</taxon>
        <taxon>Bacillati</taxon>
        <taxon>Bacillota</taxon>
        <taxon>Bacilli</taxon>
        <taxon>Bacillales</taxon>
        <taxon>Bacillaceae</taxon>
        <taxon>Oceanobacillus</taxon>
    </lineage>
</organism>
<keyword evidence="1" id="KW-1133">Transmembrane helix</keyword>
<evidence type="ECO:0000313" key="3">
    <source>
        <dbReference type="Proteomes" id="UP000624041"/>
    </source>
</evidence>
<evidence type="ECO:0000256" key="1">
    <source>
        <dbReference type="SAM" id="Phobius"/>
    </source>
</evidence>
<comment type="caution">
    <text evidence="2">The sequence shown here is derived from an EMBL/GenBank/DDBJ whole genome shotgun (WGS) entry which is preliminary data.</text>
</comment>